<dbReference type="InterPro" id="IPR029065">
    <property type="entry name" value="Enolase_C-like"/>
</dbReference>
<dbReference type="AlphaFoldDB" id="B9L2R3"/>
<organism evidence="3 4">
    <name type="scientific">Thermomicrobium roseum (strain ATCC 27502 / DSM 5159 / P-2)</name>
    <dbReference type="NCBI Taxonomy" id="309801"/>
    <lineage>
        <taxon>Bacteria</taxon>
        <taxon>Pseudomonadati</taxon>
        <taxon>Thermomicrobiota</taxon>
        <taxon>Thermomicrobia</taxon>
        <taxon>Thermomicrobiales</taxon>
        <taxon>Thermomicrobiaceae</taxon>
        <taxon>Thermomicrobium</taxon>
    </lineage>
</organism>
<keyword evidence="1" id="KW-0456">Lyase</keyword>
<proteinExistence type="predicted"/>
<dbReference type="GO" id="GO:0009063">
    <property type="term" value="P:amino acid catabolic process"/>
    <property type="evidence" value="ECO:0007669"/>
    <property type="project" value="InterPro"/>
</dbReference>
<dbReference type="EMBL" id="CP001275">
    <property type="protein sequence ID" value="ACM05351.1"/>
    <property type="molecule type" value="Genomic_DNA"/>
</dbReference>
<evidence type="ECO:0000313" key="4">
    <source>
        <dbReference type="Proteomes" id="UP000000447"/>
    </source>
</evidence>
<protein>
    <submittedName>
        <fullName evidence="3">2-oxo-3-deoxygalactonate 6-phosphate aldolase and galactonate dehydratase</fullName>
    </submittedName>
</protein>
<dbReference type="SFLD" id="SFLDS00001">
    <property type="entry name" value="Enolase"/>
    <property type="match status" value="1"/>
</dbReference>
<dbReference type="InterPro" id="IPR013342">
    <property type="entry name" value="Mandelate_racemase_C"/>
</dbReference>
<gene>
    <name evidence="3" type="ordered locus">trd_1956</name>
</gene>
<dbReference type="InterPro" id="IPR013341">
    <property type="entry name" value="Mandelate_racemase_N_dom"/>
</dbReference>
<dbReference type="Gene3D" id="3.20.20.120">
    <property type="entry name" value="Enolase-like C-terminal domain"/>
    <property type="match status" value="1"/>
</dbReference>
<dbReference type="InterPro" id="IPR029017">
    <property type="entry name" value="Enolase-like_N"/>
</dbReference>
<dbReference type="InterPro" id="IPR034593">
    <property type="entry name" value="DgoD-like"/>
</dbReference>
<dbReference type="SFLD" id="SFLDG00179">
    <property type="entry name" value="mandelate_racemase"/>
    <property type="match status" value="1"/>
</dbReference>
<dbReference type="Pfam" id="PF13378">
    <property type="entry name" value="MR_MLE_C"/>
    <property type="match status" value="1"/>
</dbReference>
<dbReference type="SMART" id="SM00922">
    <property type="entry name" value="MR_MLE"/>
    <property type="match status" value="1"/>
</dbReference>
<name>B9L2R3_THERP</name>
<dbReference type="OrthoDB" id="9775391at2"/>
<reference evidence="3 4" key="1">
    <citation type="journal article" date="2009" name="PLoS ONE">
        <title>Complete genome sequence of the aerobic CO-oxidizing thermophile Thermomicrobium roseum.</title>
        <authorList>
            <person name="Wu D."/>
            <person name="Raymond J."/>
            <person name="Wu M."/>
            <person name="Chatterji S."/>
            <person name="Ren Q."/>
            <person name="Graham J.E."/>
            <person name="Bryant D.A."/>
            <person name="Robb F."/>
            <person name="Colman A."/>
            <person name="Tallon L.J."/>
            <person name="Badger J.H."/>
            <person name="Madupu R."/>
            <person name="Ward N.L."/>
            <person name="Eisen J.A."/>
        </authorList>
    </citation>
    <scope>NUCLEOTIDE SEQUENCE [LARGE SCALE GENOMIC DNA]</scope>
    <source>
        <strain evidence="4">ATCC 27502 / DSM 5159 / P-2</strain>
    </source>
</reference>
<dbReference type="InterPro" id="IPR018110">
    <property type="entry name" value="Mandel_Rmase/mucon_lact_enz_CS"/>
</dbReference>
<dbReference type="HOGENOM" id="CLU_030273_3_2_0"/>
<dbReference type="PROSITE" id="PS00908">
    <property type="entry name" value="MR_MLE_1"/>
    <property type="match status" value="1"/>
</dbReference>
<feature type="domain" description="Mandelate racemase/muconate lactonizing enzyme C-terminal" evidence="2">
    <location>
        <begin position="129"/>
        <end position="254"/>
    </location>
</feature>
<dbReference type="Pfam" id="PF02746">
    <property type="entry name" value="MR_MLE_N"/>
    <property type="match status" value="1"/>
</dbReference>
<dbReference type="GO" id="GO:0016829">
    <property type="term" value="F:lyase activity"/>
    <property type="evidence" value="ECO:0007669"/>
    <property type="project" value="UniProtKB-KW"/>
</dbReference>
<dbReference type="eggNOG" id="COG4948">
    <property type="taxonomic scope" value="Bacteria"/>
</dbReference>
<dbReference type="STRING" id="309801.trd_1956"/>
<dbReference type="Gene3D" id="3.30.390.10">
    <property type="entry name" value="Enolase-like, N-terminal domain"/>
    <property type="match status" value="1"/>
</dbReference>
<dbReference type="KEGG" id="tro:trd_1956"/>
<sequence>MRIVDIKTAVIAGNFDWILVRVETDEGLSGLGEAYWGTGVVELIDAAKRLIVGENPFDVSKLLFKMQRGLSGAGAQAGATVTAISGIEIALWDLVARALNTPLSTLFGGRFRSQIRVYADLHAGEEPTPESWARRAKQAVEQGFTAIKFDLDAPNPYTRDISDDADPRRSWYEPYNRTVGSAERRYLQQVVAAVRETIGPDIMLALDCHWKYAVPDVIQLAHALEPYDPLWLEDPIPPDNVDALVTVARSTRIPICTGENHYRLQGFRELIERQACSIVAPDIPKMGGLLEARTVAAWADLYGMLVAPHNVCSPIGTVAAAHLCAAISNFLVLEFHALDVPWWDEIVLERPVIRNGFITLSDAPGHGLTLNEEVARAHAKPGTTFFGEPV</sequence>
<evidence type="ECO:0000256" key="1">
    <source>
        <dbReference type="ARBA" id="ARBA00023239"/>
    </source>
</evidence>
<dbReference type="SUPFAM" id="SSF51604">
    <property type="entry name" value="Enolase C-terminal domain-like"/>
    <property type="match status" value="1"/>
</dbReference>
<keyword evidence="4" id="KW-1185">Reference proteome</keyword>
<dbReference type="RefSeq" id="WP_015922897.1">
    <property type="nucleotide sequence ID" value="NC_011959.1"/>
</dbReference>
<dbReference type="Proteomes" id="UP000000447">
    <property type="component" value="Chromosome"/>
</dbReference>
<dbReference type="PANTHER" id="PTHR48080">
    <property type="entry name" value="D-GALACTONATE DEHYDRATASE-RELATED"/>
    <property type="match status" value="1"/>
</dbReference>
<dbReference type="CDD" id="cd03316">
    <property type="entry name" value="MR_like"/>
    <property type="match status" value="1"/>
</dbReference>
<accession>B9L2R3</accession>
<evidence type="ECO:0000259" key="2">
    <source>
        <dbReference type="SMART" id="SM00922"/>
    </source>
</evidence>
<dbReference type="SUPFAM" id="SSF54826">
    <property type="entry name" value="Enolase N-terminal domain-like"/>
    <property type="match status" value="1"/>
</dbReference>
<dbReference type="InterPro" id="IPR036849">
    <property type="entry name" value="Enolase-like_C_sf"/>
</dbReference>
<evidence type="ECO:0000313" key="3">
    <source>
        <dbReference type="EMBL" id="ACM05351.1"/>
    </source>
</evidence>
<dbReference type="PANTHER" id="PTHR48080:SF2">
    <property type="entry name" value="D-GALACTONATE DEHYDRATASE"/>
    <property type="match status" value="1"/>
</dbReference>